<feature type="transmembrane region" description="Helical" evidence="1">
    <location>
        <begin position="237"/>
        <end position="257"/>
    </location>
</feature>
<keyword evidence="3" id="KW-1185">Reference proteome</keyword>
<proteinExistence type="predicted"/>
<feature type="transmembrane region" description="Helical" evidence="1">
    <location>
        <begin position="91"/>
        <end position="116"/>
    </location>
</feature>
<sequence length="427" mass="47885">MTELTELADLEESIRKIPRRSPRVVAGVLAGLLAVGLLTFLLGISAEQPVRAWEIYLVNFVFWIGLAQAGVVFAAIYDLCNARWGPVIKRVAIGMGSFLPIALLMYVPLFFGRYWLYPWVRDPIPEKAAWLNVPLFFFRNGLGLAVMAALSLLYLYHNLRPQIGCALERSLIRATPLYRWLTRDWQGLEAEQQRSRRALGVLGPAILVAYAVVFSLLGFDLIMSLDPHWYSSLFGGYFFMSSLYLGLAGITVITIVLRMTLGLERWITPLHFHDLGKLLFGFDMLVIGLVWAQYIVIWYGNITEETQYVILRTQVLPWALFSWVALIAGFVGPLIVFFSRRAKQDPFALLPMGLAIAGGIWVERYVLVVPALWKGPAAPMGIPELLISAGFASAAILSYLTFIRFFPILPLPDHRPEASGSPHPSRT</sequence>
<name>A0A564ZMF2_9BACT</name>
<feature type="transmembrane region" description="Helical" evidence="1">
    <location>
        <begin position="24"/>
        <end position="44"/>
    </location>
</feature>
<keyword evidence="1" id="KW-1133">Transmembrane helix</keyword>
<feature type="transmembrane region" description="Helical" evidence="1">
    <location>
        <begin position="320"/>
        <end position="338"/>
    </location>
</feature>
<dbReference type="Proteomes" id="UP000334340">
    <property type="component" value="Unassembled WGS sequence"/>
</dbReference>
<feature type="transmembrane region" description="Helical" evidence="1">
    <location>
        <begin position="385"/>
        <end position="406"/>
    </location>
</feature>
<dbReference type="PANTHER" id="PTHR43044:SF1">
    <property type="entry name" value="QUINOL:CYTOCHROME C OXIDOREDUCTASE QUINONE-BINDING SUBUNIT 2"/>
    <property type="match status" value="1"/>
</dbReference>
<dbReference type="EMBL" id="CABIKM010000063">
    <property type="protein sequence ID" value="VUZ86491.1"/>
    <property type="molecule type" value="Genomic_DNA"/>
</dbReference>
<keyword evidence="1" id="KW-0812">Transmembrane</keyword>
<keyword evidence="1" id="KW-0472">Membrane</keyword>
<reference evidence="2 3" key="1">
    <citation type="submission" date="2019-07" db="EMBL/GenBank/DDBJ databases">
        <authorList>
            <person name="Cremers G."/>
        </authorList>
    </citation>
    <scope>NUCLEOTIDE SEQUENCE [LARGE SCALE GENOMIC DNA]</scope>
</reference>
<dbReference type="AlphaFoldDB" id="A0A564ZMF2"/>
<evidence type="ECO:0000313" key="2">
    <source>
        <dbReference type="EMBL" id="VUZ86491.1"/>
    </source>
</evidence>
<gene>
    <name evidence="2" type="ORF">MELA_02894</name>
</gene>
<feature type="transmembrane region" description="Helical" evidence="1">
    <location>
        <begin position="278"/>
        <end position="300"/>
    </location>
</feature>
<feature type="transmembrane region" description="Helical" evidence="1">
    <location>
        <begin position="56"/>
        <end position="79"/>
    </location>
</feature>
<feature type="transmembrane region" description="Helical" evidence="1">
    <location>
        <begin position="198"/>
        <end position="217"/>
    </location>
</feature>
<protein>
    <submittedName>
        <fullName evidence="2">Putative hydrogenase 2 b cytochrome subunit</fullName>
    </submittedName>
</protein>
<evidence type="ECO:0000313" key="3">
    <source>
        <dbReference type="Proteomes" id="UP000334340"/>
    </source>
</evidence>
<dbReference type="PANTHER" id="PTHR43044">
    <property type="match status" value="1"/>
</dbReference>
<accession>A0A564ZMF2</accession>
<organism evidence="2 3">
    <name type="scientific">Candidatus Methylomirabilis lanthanidiphila</name>
    <dbReference type="NCBI Taxonomy" id="2211376"/>
    <lineage>
        <taxon>Bacteria</taxon>
        <taxon>Candidatus Methylomirabilota</taxon>
        <taxon>Candidatus Methylomirabilia</taxon>
        <taxon>Candidatus Methylomirabilales</taxon>
        <taxon>Candidatus Methylomirabilaceae</taxon>
        <taxon>Candidatus Methylomirabilis</taxon>
    </lineage>
</organism>
<feature type="transmembrane region" description="Helical" evidence="1">
    <location>
        <begin position="350"/>
        <end position="373"/>
    </location>
</feature>
<feature type="transmembrane region" description="Helical" evidence="1">
    <location>
        <begin position="136"/>
        <end position="156"/>
    </location>
</feature>
<evidence type="ECO:0000256" key="1">
    <source>
        <dbReference type="SAM" id="Phobius"/>
    </source>
</evidence>